<dbReference type="InterPro" id="IPR053925">
    <property type="entry name" value="RecX_HTH_3rd"/>
</dbReference>
<keyword evidence="10" id="KW-1185">Reference proteome</keyword>
<sequence length="145" mass="16233">MNHALASLARRDHSRNELKLKLLAKGHEALEIERVLDECEAKGYLNDSRYGASVIRSSVLKGHGAARARQAMIAKGLDKEVIQSNLEGCDVDWYAQAREKALKKFGATKPVDAKDRAKRIRYLAGQGFSFDEISHALDFDPYDMD</sequence>
<dbReference type="InterPro" id="IPR003783">
    <property type="entry name" value="Regulatory_RecX"/>
</dbReference>
<dbReference type="RefSeq" id="WP_240589973.1">
    <property type="nucleotide sequence ID" value="NZ_JAKUDL010000001.1"/>
</dbReference>
<dbReference type="AlphaFoldDB" id="A0AAJ1BGE2"/>
<comment type="similarity">
    <text evidence="2 5">Belongs to the RecX family.</text>
</comment>
<dbReference type="HAMAP" id="MF_01114">
    <property type="entry name" value="RecX"/>
    <property type="match status" value="1"/>
</dbReference>
<feature type="domain" description="RecX first three-helical" evidence="8">
    <location>
        <begin position="2"/>
        <end position="39"/>
    </location>
</feature>
<evidence type="ECO:0000256" key="2">
    <source>
        <dbReference type="ARBA" id="ARBA00009695"/>
    </source>
</evidence>
<evidence type="ECO:0000256" key="4">
    <source>
        <dbReference type="ARBA" id="ARBA00022490"/>
    </source>
</evidence>
<evidence type="ECO:0000256" key="1">
    <source>
        <dbReference type="ARBA" id="ARBA00004496"/>
    </source>
</evidence>
<dbReference type="PANTHER" id="PTHR33602">
    <property type="entry name" value="REGULATORY PROTEIN RECX FAMILY PROTEIN"/>
    <property type="match status" value="1"/>
</dbReference>
<dbReference type="EMBL" id="JAKUDL010000001">
    <property type="protein sequence ID" value="MCH4293447.1"/>
    <property type="molecule type" value="Genomic_DNA"/>
</dbReference>
<dbReference type="InterPro" id="IPR053924">
    <property type="entry name" value="RecX_HTH_2nd"/>
</dbReference>
<comment type="subcellular location">
    <subcellularLocation>
        <location evidence="1 5">Cytoplasm</location>
    </subcellularLocation>
</comment>
<dbReference type="Gene3D" id="1.10.10.10">
    <property type="entry name" value="Winged helix-like DNA-binding domain superfamily/Winged helix DNA-binding domain"/>
    <property type="match status" value="3"/>
</dbReference>
<dbReference type="Pfam" id="PF21982">
    <property type="entry name" value="RecX_HTH1"/>
    <property type="match status" value="1"/>
</dbReference>
<feature type="domain" description="RecX second three-helical" evidence="6">
    <location>
        <begin position="46"/>
        <end position="83"/>
    </location>
</feature>
<evidence type="ECO:0000259" key="6">
    <source>
        <dbReference type="Pfam" id="PF02631"/>
    </source>
</evidence>
<evidence type="ECO:0000313" key="9">
    <source>
        <dbReference type="EMBL" id="MCH4293447.1"/>
    </source>
</evidence>
<protein>
    <recommendedName>
        <fullName evidence="3 5">Regulatory protein RecX</fullName>
    </recommendedName>
</protein>
<feature type="domain" description="RecX third three-helical" evidence="7">
    <location>
        <begin position="91"/>
        <end position="137"/>
    </location>
</feature>
<proteinExistence type="inferred from homology"/>
<evidence type="ECO:0000313" key="10">
    <source>
        <dbReference type="Proteomes" id="UP001297581"/>
    </source>
</evidence>
<accession>A0AAJ1BGE2</accession>
<dbReference type="GO" id="GO:0006282">
    <property type="term" value="P:regulation of DNA repair"/>
    <property type="evidence" value="ECO:0007669"/>
    <property type="project" value="UniProtKB-UniRule"/>
</dbReference>
<dbReference type="InterPro" id="IPR053926">
    <property type="entry name" value="RecX_HTH_1st"/>
</dbReference>
<dbReference type="GO" id="GO:0005737">
    <property type="term" value="C:cytoplasm"/>
    <property type="evidence" value="ECO:0007669"/>
    <property type="project" value="UniProtKB-SubCell"/>
</dbReference>
<evidence type="ECO:0000256" key="3">
    <source>
        <dbReference type="ARBA" id="ARBA00018111"/>
    </source>
</evidence>
<evidence type="ECO:0000256" key="5">
    <source>
        <dbReference type="HAMAP-Rule" id="MF_01114"/>
    </source>
</evidence>
<dbReference type="Pfam" id="PF21981">
    <property type="entry name" value="RecX_HTH3"/>
    <property type="match status" value="1"/>
</dbReference>
<dbReference type="InterPro" id="IPR036388">
    <property type="entry name" value="WH-like_DNA-bd_sf"/>
</dbReference>
<dbReference type="PANTHER" id="PTHR33602:SF1">
    <property type="entry name" value="REGULATORY PROTEIN RECX FAMILY PROTEIN"/>
    <property type="match status" value="1"/>
</dbReference>
<gene>
    <name evidence="5" type="primary">recX</name>
    <name evidence="9" type="ORF">MJ923_03900</name>
</gene>
<dbReference type="Proteomes" id="UP001297581">
    <property type="component" value="Unassembled WGS sequence"/>
</dbReference>
<keyword evidence="4 5" id="KW-0963">Cytoplasm</keyword>
<evidence type="ECO:0000259" key="8">
    <source>
        <dbReference type="Pfam" id="PF21982"/>
    </source>
</evidence>
<comment type="function">
    <text evidence="5">Modulates RecA activity.</text>
</comment>
<comment type="caution">
    <text evidence="9">The sequence shown here is derived from an EMBL/GenBank/DDBJ whole genome shotgun (WGS) entry which is preliminary data.</text>
</comment>
<reference evidence="9 10" key="1">
    <citation type="submission" date="2022-02" db="EMBL/GenBank/DDBJ databases">
        <title>The genome sequence of Shewanella sp. 3B26.</title>
        <authorList>
            <person name="Du J."/>
        </authorList>
    </citation>
    <scope>NUCLEOTIDE SEQUENCE [LARGE SCALE GENOMIC DNA]</scope>
    <source>
        <strain evidence="9 10">3B26</strain>
    </source>
</reference>
<name>A0AAJ1BGE2_9GAMM</name>
<dbReference type="Pfam" id="PF02631">
    <property type="entry name" value="RecX_HTH2"/>
    <property type="match status" value="1"/>
</dbReference>
<organism evidence="9 10">
    <name type="scientific">Shewanella zhuhaiensis</name>
    <dbReference type="NCBI Taxonomy" id="2919576"/>
    <lineage>
        <taxon>Bacteria</taxon>
        <taxon>Pseudomonadati</taxon>
        <taxon>Pseudomonadota</taxon>
        <taxon>Gammaproteobacteria</taxon>
        <taxon>Alteromonadales</taxon>
        <taxon>Shewanellaceae</taxon>
        <taxon>Shewanella</taxon>
    </lineage>
</organism>
<evidence type="ECO:0000259" key="7">
    <source>
        <dbReference type="Pfam" id="PF21981"/>
    </source>
</evidence>